<dbReference type="Pfam" id="PF08352">
    <property type="entry name" value="oligo_HPY"/>
    <property type="match status" value="2"/>
</dbReference>
<dbReference type="Gene3D" id="3.40.50.300">
    <property type="entry name" value="P-loop containing nucleotide triphosphate hydrolases"/>
    <property type="match status" value="2"/>
</dbReference>
<keyword evidence="4 6" id="KW-0067">ATP-binding</keyword>
<dbReference type="NCBIfam" id="TIGR01727">
    <property type="entry name" value="oligo_HPY"/>
    <property type="match status" value="1"/>
</dbReference>
<sequence>MAQEVEVSGVTVTADATGNDIVQDVSFTLGRGEVMGVVGESGSGKSTLALALLGFSRKGTTITSGRVVIDGVDLLTLPEGQLRRARGSTVAHVAQDPATALNPSLTLATQLTEGLRTPKREALPRVRQLLDTVGLPSDDAFLKRRPRQLSGGQQQRVAIAMAIAAGPRLIVLDEPTTGLDVSTQARVLKLVRELCRDHDMAAIYVSHDLAVVADVADQVTVMYGGEIVESGTDRDVLIHGAHPYTRALLAAVPSATHRHRLVPIPGRAPSIADEARTGCVFAPRCDHAVAECRTTRPKLVSGPSGTLTRCLRTDEVLREPRAMPREPETRMAPEEGRDVLSASALNAAYSGRQILFDVSFNVARGECLALVGESGSGKTTLSRCLVGLHEEQKGALTFQDRQIPAKASERHKETRRELQYIFQNPYGSLNPHRSVESSLLVPLRHYFGLGAAEGRKRVLEALDRVEIPARLAARRPAELSGGQRQRVAIARALVCEPKLLICDEVTSALDVSVQASVVELLRSLLADGLSMIFVTHNLAVVRSLADRVVVLNQGRVVESGEAGPVLTAPAHPYTRDLIAATLDIPEQPPSAPFSGRRKT</sequence>
<evidence type="ECO:0000256" key="2">
    <source>
        <dbReference type="ARBA" id="ARBA00022448"/>
    </source>
</evidence>
<feature type="domain" description="ABC transporter" evidence="5">
    <location>
        <begin position="340"/>
        <end position="578"/>
    </location>
</feature>
<comment type="similarity">
    <text evidence="1">Belongs to the ABC transporter superfamily.</text>
</comment>
<evidence type="ECO:0000256" key="1">
    <source>
        <dbReference type="ARBA" id="ARBA00005417"/>
    </source>
</evidence>
<dbReference type="Proteomes" id="UP001501710">
    <property type="component" value="Unassembled WGS sequence"/>
</dbReference>
<dbReference type="PANTHER" id="PTHR43776">
    <property type="entry name" value="TRANSPORT ATP-BINDING PROTEIN"/>
    <property type="match status" value="1"/>
</dbReference>
<keyword evidence="3" id="KW-0547">Nucleotide-binding</keyword>
<dbReference type="PROSITE" id="PS50893">
    <property type="entry name" value="ABC_TRANSPORTER_2"/>
    <property type="match status" value="2"/>
</dbReference>
<name>A0ABP8BSS7_9ACTN</name>
<dbReference type="InterPro" id="IPR003593">
    <property type="entry name" value="AAA+_ATPase"/>
</dbReference>
<dbReference type="InterPro" id="IPR013563">
    <property type="entry name" value="Oligopep_ABC_C"/>
</dbReference>
<feature type="domain" description="ABC transporter" evidence="5">
    <location>
        <begin position="5"/>
        <end position="249"/>
    </location>
</feature>
<accession>A0ABP8BSS7</accession>
<evidence type="ECO:0000313" key="6">
    <source>
        <dbReference type="EMBL" id="GAA4224084.1"/>
    </source>
</evidence>
<protein>
    <submittedName>
        <fullName evidence="6">ABC transporter ATP-binding protein</fullName>
    </submittedName>
</protein>
<dbReference type="PANTHER" id="PTHR43776:SF7">
    <property type="entry name" value="D,D-DIPEPTIDE TRANSPORT ATP-BINDING PROTEIN DDPF-RELATED"/>
    <property type="match status" value="1"/>
</dbReference>
<evidence type="ECO:0000259" key="5">
    <source>
        <dbReference type="PROSITE" id="PS50893"/>
    </source>
</evidence>
<gene>
    <name evidence="6" type="ORF">GCM10022254_02780</name>
</gene>
<dbReference type="InterPro" id="IPR027417">
    <property type="entry name" value="P-loop_NTPase"/>
</dbReference>
<organism evidence="6 7">
    <name type="scientific">Actinomadura meridiana</name>
    <dbReference type="NCBI Taxonomy" id="559626"/>
    <lineage>
        <taxon>Bacteria</taxon>
        <taxon>Bacillati</taxon>
        <taxon>Actinomycetota</taxon>
        <taxon>Actinomycetes</taxon>
        <taxon>Streptosporangiales</taxon>
        <taxon>Thermomonosporaceae</taxon>
        <taxon>Actinomadura</taxon>
    </lineage>
</organism>
<reference evidence="7" key="1">
    <citation type="journal article" date="2019" name="Int. J. Syst. Evol. Microbiol.">
        <title>The Global Catalogue of Microorganisms (GCM) 10K type strain sequencing project: providing services to taxonomists for standard genome sequencing and annotation.</title>
        <authorList>
            <consortium name="The Broad Institute Genomics Platform"/>
            <consortium name="The Broad Institute Genome Sequencing Center for Infectious Disease"/>
            <person name="Wu L."/>
            <person name="Ma J."/>
        </authorList>
    </citation>
    <scope>NUCLEOTIDE SEQUENCE [LARGE SCALE GENOMIC DNA]</scope>
    <source>
        <strain evidence="7">JCM 17440</strain>
    </source>
</reference>
<dbReference type="RefSeq" id="WP_344888217.1">
    <property type="nucleotide sequence ID" value="NZ_BAABAS010000001.1"/>
</dbReference>
<dbReference type="Pfam" id="PF00005">
    <property type="entry name" value="ABC_tran"/>
    <property type="match status" value="2"/>
</dbReference>
<dbReference type="EMBL" id="BAABAS010000001">
    <property type="protein sequence ID" value="GAA4224084.1"/>
    <property type="molecule type" value="Genomic_DNA"/>
</dbReference>
<dbReference type="SMART" id="SM00382">
    <property type="entry name" value="AAA"/>
    <property type="match status" value="2"/>
</dbReference>
<dbReference type="InterPro" id="IPR017871">
    <property type="entry name" value="ABC_transporter-like_CS"/>
</dbReference>
<proteinExistence type="inferred from homology"/>
<dbReference type="InterPro" id="IPR003439">
    <property type="entry name" value="ABC_transporter-like_ATP-bd"/>
</dbReference>
<dbReference type="NCBIfam" id="NF007739">
    <property type="entry name" value="PRK10419.1"/>
    <property type="match status" value="2"/>
</dbReference>
<comment type="caution">
    <text evidence="6">The sequence shown here is derived from an EMBL/GenBank/DDBJ whole genome shotgun (WGS) entry which is preliminary data.</text>
</comment>
<evidence type="ECO:0000313" key="7">
    <source>
        <dbReference type="Proteomes" id="UP001501710"/>
    </source>
</evidence>
<dbReference type="SUPFAM" id="SSF52540">
    <property type="entry name" value="P-loop containing nucleoside triphosphate hydrolases"/>
    <property type="match status" value="2"/>
</dbReference>
<keyword evidence="2" id="KW-0813">Transport</keyword>
<dbReference type="CDD" id="cd03257">
    <property type="entry name" value="ABC_NikE_OppD_transporters"/>
    <property type="match status" value="2"/>
</dbReference>
<dbReference type="PROSITE" id="PS00211">
    <property type="entry name" value="ABC_TRANSPORTER_1"/>
    <property type="match status" value="2"/>
</dbReference>
<keyword evidence="7" id="KW-1185">Reference proteome</keyword>
<dbReference type="InterPro" id="IPR050319">
    <property type="entry name" value="ABC_transp_ATP-bind"/>
</dbReference>
<dbReference type="GO" id="GO:0005524">
    <property type="term" value="F:ATP binding"/>
    <property type="evidence" value="ECO:0007669"/>
    <property type="project" value="UniProtKB-KW"/>
</dbReference>
<evidence type="ECO:0000256" key="4">
    <source>
        <dbReference type="ARBA" id="ARBA00022840"/>
    </source>
</evidence>
<dbReference type="NCBIfam" id="NF008453">
    <property type="entry name" value="PRK11308.1"/>
    <property type="match status" value="2"/>
</dbReference>
<evidence type="ECO:0000256" key="3">
    <source>
        <dbReference type="ARBA" id="ARBA00022741"/>
    </source>
</evidence>